<dbReference type="OrthoDB" id="9814695at2"/>
<keyword evidence="2" id="KW-0288">FMN</keyword>
<keyword evidence="4" id="KW-0503">Monooxygenase</keyword>
<dbReference type="Proteomes" id="UP000298551">
    <property type="component" value="Chromosome"/>
</dbReference>
<dbReference type="InterPro" id="IPR050172">
    <property type="entry name" value="SsuD_RutA_monooxygenase"/>
</dbReference>
<evidence type="ECO:0000313" key="6">
    <source>
        <dbReference type="EMBL" id="QCI11852.1"/>
    </source>
</evidence>
<dbReference type="PANTHER" id="PTHR42847">
    <property type="entry name" value="ALKANESULFONATE MONOOXYGENASE"/>
    <property type="match status" value="1"/>
</dbReference>
<dbReference type="Gene3D" id="3.20.20.30">
    <property type="entry name" value="Luciferase-like domain"/>
    <property type="match status" value="1"/>
</dbReference>
<dbReference type="CDD" id="cd01094">
    <property type="entry name" value="Alkanesulfonate_monoxygenase"/>
    <property type="match status" value="1"/>
</dbReference>
<organism evidence="6 7">
    <name type="scientific">Pseudomonas putida</name>
    <name type="common">Arthrobacter siderocapsulatus</name>
    <dbReference type="NCBI Taxonomy" id="303"/>
    <lineage>
        <taxon>Bacteria</taxon>
        <taxon>Pseudomonadati</taxon>
        <taxon>Pseudomonadota</taxon>
        <taxon>Gammaproteobacteria</taxon>
        <taxon>Pseudomonadales</taxon>
        <taxon>Pseudomonadaceae</taxon>
        <taxon>Pseudomonas</taxon>
    </lineage>
</organism>
<dbReference type="Pfam" id="PF00296">
    <property type="entry name" value="Bac_luciferase"/>
    <property type="match status" value="1"/>
</dbReference>
<dbReference type="GO" id="GO:0008726">
    <property type="term" value="F:alkanesulfonate monooxygenase activity"/>
    <property type="evidence" value="ECO:0007669"/>
    <property type="project" value="TreeGrafter"/>
</dbReference>
<dbReference type="RefSeq" id="WP_136914016.1">
    <property type="nucleotide sequence ID" value="NZ_CP039371.1"/>
</dbReference>
<protein>
    <submittedName>
        <fullName evidence="6">LLM class flavin-dependent oxidoreductase</fullName>
    </submittedName>
</protein>
<reference evidence="7" key="1">
    <citation type="submission" date="2019-04" db="EMBL/GenBank/DDBJ databases">
        <title>Genome sequence of Pseudomonas putida 1290, an auxin catabolizing strain.</title>
        <authorList>
            <person name="Laird T.S."/>
            <person name="Leveau J.H.J."/>
        </authorList>
    </citation>
    <scope>NUCLEOTIDE SEQUENCE [LARGE SCALE GENOMIC DNA]</scope>
    <source>
        <strain evidence="7">1290</strain>
    </source>
</reference>
<dbReference type="AlphaFoldDB" id="A0A4D6X7J2"/>
<sequence length="371" mass="40313">MSLELRGRLGMGRTRAVASKPLAVFARQGSPQPYELDPAGLAELAQRHEADGLDAMLIAQNGSSADVWSLAAWSLAATRRIAAVLSHRPGLQAPTLAARAFASLDQLSGGRVSMHVIQGSQDAEQRRDGDLLAKADRYRRSGEYLEVFKLSLTASEPFDYDGEFYQVRQGFSQIKPMQQPLPFISAAGASEEGIAFAARHVDGYALFPEPLDATAQLLRRVREAAAGHGRNLRFWRDANFVLAETDDQARQKVEALARDLAAQGAAKVSGQPESEGLRRLHRAAEKGHWHDRALYTGLLPYGVGGPPFVGSPETVAAAVLDYYDLGIELFSVGFDGDSEADRGLATELLQRIRQGALERDRTRAAHTAEVL</sequence>
<dbReference type="InterPro" id="IPR036661">
    <property type="entry name" value="Luciferase-like_sf"/>
</dbReference>
<evidence type="ECO:0000256" key="3">
    <source>
        <dbReference type="ARBA" id="ARBA00023002"/>
    </source>
</evidence>
<evidence type="ECO:0000256" key="1">
    <source>
        <dbReference type="ARBA" id="ARBA00022630"/>
    </source>
</evidence>
<evidence type="ECO:0000259" key="5">
    <source>
        <dbReference type="Pfam" id="PF00296"/>
    </source>
</evidence>
<dbReference type="PANTHER" id="PTHR42847:SF9">
    <property type="entry name" value="BLL6451 PROTEIN"/>
    <property type="match status" value="1"/>
</dbReference>
<dbReference type="GO" id="GO:0046306">
    <property type="term" value="P:alkanesulfonate catabolic process"/>
    <property type="evidence" value="ECO:0007669"/>
    <property type="project" value="TreeGrafter"/>
</dbReference>
<feature type="domain" description="Luciferase-like" evidence="5">
    <location>
        <begin position="26"/>
        <end position="328"/>
    </location>
</feature>
<dbReference type="EMBL" id="CP039371">
    <property type="protein sequence ID" value="QCI11852.1"/>
    <property type="molecule type" value="Genomic_DNA"/>
</dbReference>
<evidence type="ECO:0000313" key="7">
    <source>
        <dbReference type="Proteomes" id="UP000298551"/>
    </source>
</evidence>
<evidence type="ECO:0000256" key="2">
    <source>
        <dbReference type="ARBA" id="ARBA00022643"/>
    </source>
</evidence>
<proteinExistence type="predicted"/>
<name>A0A4D6X7J2_PSEPU</name>
<keyword evidence="1" id="KW-0285">Flavoprotein</keyword>
<dbReference type="SUPFAM" id="SSF51679">
    <property type="entry name" value="Bacterial luciferase-like"/>
    <property type="match status" value="1"/>
</dbReference>
<accession>A0A4D6X7J2</accession>
<keyword evidence="3" id="KW-0560">Oxidoreductase</keyword>
<evidence type="ECO:0000256" key="4">
    <source>
        <dbReference type="ARBA" id="ARBA00023033"/>
    </source>
</evidence>
<dbReference type="InterPro" id="IPR011251">
    <property type="entry name" value="Luciferase-like_dom"/>
</dbReference>
<gene>
    <name evidence="6" type="ORF">E6B08_10985</name>
</gene>